<dbReference type="InterPro" id="IPR051083">
    <property type="entry name" value="GrpII_Intron_Splice-Mob/Def"/>
</dbReference>
<dbReference type="Gene3D" id="1.10.30.50">
    <property type="match status" value="1"/>
</dbReference>
<organism evidence="2 3">
    <name type="scientific">Halanaerobacter jeridensis</name>
    <dbReference type="NCBI Taxonomy" id="706427"/>
    <lineage>
        <taxon>Bacteria</taxon>
        <taxon>Bacillati</taxon>
        <taxon>Bacillota</taxon>
        <taxon>Clostridia</taxon>
        <taxon>Halanaerobiales</taxon>
        <taxon>Halobacteroidaceae</taxon>
        <taxon>Halanaerobacter</taxon>
    </lineage>
</organism>
<keyword evidence="2" id="KW-0808">Transferase</keyword>
<dbReference type="NCBIfam" id="TIGR04416">
    <property type="entry name" value="group_II_RT_mat"/>
    <property type="match status" value="1"/>
</dbReference>
<dbReference type="SUPFAM" id="SSF56672">
    <property type="entry name" value="DNA/RNA polymerases"/>
    <property type="match status" value="1"/>
</dbReference>
<evidence type="ECO:0000259" key="1">
    <source>
        <dbReference type="PROSITE" id="PS50878"/>
    </source>
</evidence>
<dbReference type="GO" id="GO:0003964">
    <property type="term" value="F:RNA-directed DNA polymerase activity"/>
    <property type="evidence" value="ECO:0007669"/>
    <property type="project" value="UniProtKB-KW"/>
</dbReference>
<dbReference type="InterPro" id="IPR030931">
    <property type="entry name" value="Group_II_RT_mat"/>
</dbReference>
<keyword evidence="2" id="KW-0695">RNA-directed DNA polymerase</keyword>
<reference evidence="2" key="1">
    <citation type="submission" date="2021-01" db="EMBL/GenBank/DDBJ databases">
        <title>Genomic Encyclopedia of Type Strains, Phase IV (KMG-IV): sequencing the most valuable type-strain genomes for metagenomic binning, comparative biology and taxonomic classification.</title>
        <authorList>
            <person name="Goeker M."/>
        </authorList>
    </citation>
    <scope>NUCLEOTIDE SEQUENCE</scope>
    <source>
        <strain evidence="2">DSM 23230</strain>
    </source>
</reference>
<dbReference type="Pfam" id="PF00078">
    <property type="entry name" value="RVT_1"/>
    <property type="match status" value="1"/>
</dbReference>
<evidence type="ECO:0000313" key="2">
    <source>
        <dbReference type="EMBL" id="MBM7557914.1"/>
    </source>
</evidence>
<dbReference type="PANTHER" id="PTHR34047:SF8">
    <property type="entry name" value="PROTEIN YKFC"/>
    <property type="match status" value="1"/>
</dbReference>
<dbReference type="CDD" id="cd01651">
    <property type="entry name" value="RT_G2_intron"/>
    <property type="match status" value="1"/>
</dbReference>
<evidence type="ECO:0000313" key="3">
    <source>
        <dbReference type="Proteomes" id="UP000774000"/>
    </source>
</evidence>
<accession>A0A938XW45</accession>
<protein>
    <submittedName>
        <fullName evidence="2">Group II intron reverse transcriptase/maturase</fullName>
    </submittedName>
</protein>
<feature type="domain" description="Reverse transcriptase" evidence="1">
    <location>
        <begin position="91"/>
        <end position="343"/>
    </location>
</feature>
<dbReference type="PROSITE" id="PS50878">
    <property type="entry name" value="RT_POL"/>
    <property type="match status" value="1"/>
</dbReference>
<name>A0A938XW45_9FIRM</name>
<dbReference type="InterPro" id="IPR043502">
    <property type="entry name" value="DNA/RNA_pol_sf"/>
</dbReference>
<sequence>MTALAKELVECPKKQKLRNNEYYNTQDIQDKLYKYSQKGYDFKNLMEHITSRKNILLAYRNIKRNTGSKTRGTNNTTIEDLEKWTSQEIVDYVRNRLEYYQPQPVRREYIRKDDGRKRPLGIPTMEDRLIQQCIKQILEPICEAKFHKYSYGFRPNRSTKHAIARMEYLTWNSKLHYSVDVDIKSFFDNVDHSKLKKQLWAMGIKDKELISILGNMLKAEIEGEGIPNKGTPQGGIISPLLSNIVLNELDWWGSDQWETFQRKQQYHPNSKYRALKKTNLKEVYIVRYADDLKIMCRDYETASKMKVATIKWLKERLNLDVNKKKTKITNLKRTYTEFLGIKLRVVKKGNSYVTRTRIANGVKKKLADKLKKQIRQIRQETTTKQVSKLNSMILGMHNYYSMASLVNKDFSEIAFLVNRTLENRLRSVLSRKGTESKAFLKFYREYNYKSYYVAGIRIFPIAGVIFNAPKKFSQEICDYTRTGREKIHEKLRSVSPVVLKYLVENPVQGETVEYNDNRVARYSGQNGCCFITGMPLEIGDVECHHKKPRDDGGKDTYRNLCLVKYDIHKLIHATKVETINRYYDKVKVIFDEDALSKLNKLRAKAGNDCIEPT</sequence>
<dbReference type="InterPro" id="IPR000477">
    <property type="entry name" value="RT_dom"/>
</dbReference>
<dbReference type="PANTHER" id="PTHR34047">
    <property type="entry name" value="NUCLEAR INTRON MATURASE 1, MITOCHONDRIAL-RELATED"/>
    <property type="match status" value="1"/>
</dbReference>
<dbReference type="EMBL" id="JAFBDQ010000020">
    <property type="protein sequence ID" value="MBM7557914.1"/>
    <property type="molecule type" value="Genomic_DNA"/>
</dbReference>
<dbReference type="RefSeq" id="WP_204702807.1">
    <property type="nucleotide sequence ID" value="NZ_JAFBDQ010000020.1"/>
</dbReference>
<keyword evidence="3" id="KW-1185">Reference proteome</keyword>
<dbReference type="AlphaFoldDB" id="A0A938XW45"/>
<gene>
    <name evidence="2" type="ORF">JOC47_002782</name>
</gene>
<keyword evidence="2" id="KW-0548">Nucleotidyltransferase</keyword>
<dbReference type="InterPro" id="IPR003615">
    <property type="entry name" value="HNH_nuc"/>
</dbReference>
<proteinExistence type="predicted"/>
<dbReference type="Proteomes" id="UP000774000">
    <property type="component" value="Unassembled WGS sequence"/>
</dbReference>
<dbReference type="CDD" id="cd00085">
    <property type="entry name" value="HNHc"/>
    <property type="match status" value="1"/>
</dbReference>
<comment type="caution">
    <text evidence="2">The sequence shown here is derived from an EMBL/GenBank/DDBJ whole genome shotgun (WGS) entry which is preliminary data.</text>
</comment>